<dbReference type="InterPro" id="IPR011010">
    <property type="entry name" value="DNA_brk_join_enz"/>
</dbReference>
<dbReference type="SUPFAM" id="SSF56349">
    <property type="entry name" value="DNA breaking-rejoining enzymes"/>
    <property type="match status" value="1"/>
</dbReference>
<protein>
    <submittedName>
        <fullName evidence="4">ORF35</fullName>
    </submittedName>
</protein>
<dbReference type="CDD" id="cd00397">
    <property type="entry name" value="DNA_BRE_C"/>
    <property type="match status" value="1"/>
</dbReference>
<evidence type="ECO:0000259" key="3">
    <source>
        <dbReference type="PROSITE" id="PS51898"/>
    </source>
</evidence>
<dbReference type="PROSITE" id="PS51898">
    <property type="entry name" value="TYR_RECOMBINASE"/>
    <property type="match status" value="1"/>
</dbReference>
<dbReference type="Pfam" id="PF00589">
    <property type="entry name" value="Phage_integrase"/>
    <property type="match status" value="1"/>
</dbReference>
<feature type="domain" description="Tyr recombinase" evidence="3">
    <location>
        <begin position="3"/>
        <end position="192"/>
    </location>
</feature>
<accession>A0AAT9JEY0</accession>
<dbReference type="GO" id="GO:0003677">
    <property type="term" value="F:DNA binding"/>
    <property type="evidence" value="ECO:0007669"/>
    <property type="project" value="InterPro"/>
</dbReference>
<dbReference type="EMBL" id="BK067785">
    <property type="protein sequence ID" value="DBA51838.1"/>
    <property type="molecule type" value="Genomic_DNA"/>
</dbReference>
<dbReference type="InterPro" id="IPR013762">
    <property type="entry name" value="Integrase-like_cat_sf"/>
</dbReference>
<reference evidence="4" key="1">
    <citation type="journal article" date="2024" name="Environ. Microbiol. Rep.">
        <title>Hiding in plain sight: The discovery of complete genomes of 11 hypothetical spindle-shaped viruses that putatively infect mesophilic ammonia-oxidizing archaea.</title>
        <authorList>
            <person name="Ni Y."/>
            <person name="Xu T."/>
            <person name="Yan S."/>
            <person name="Chen L."/>
            <person name="Wang Y."/>
        </authorList>
    </citation>
    <scope>NUCLEOTIDE SEQUENCE</scope>
    <source>
        <strain evidence="4">NMJ1</strain>
    </source>
</reference>
<keyword evidence="2" id="KW-0233">DNA recombination</keyword>
<dbReference type="GO" id="GO:0006310">
    <property type="term" value="P:DNA recombination"/>
    <property type="evidence" value="ECO:0007669"/>
    <property type="project" value="UniProtKB-KW"/>
</dbReference>
<dbReference type="GO" id="GO:0015074">
    <property type="term" value="P:DNA integration"/>
    <property type="evidence" value="ECO:0007669"/>
    <property type="project" value="InterPro"/>
</dbReference>
<sequence length="192" mass="22572">MQDKVNYISPETFDRIVEYIPMLSIRKWKDEDIKMLYKTMYYCALRANEAIHLKKESFNLEDREIYLGKTKTKKQDTAHIPHIFVQELKTWLIFKEKGRLFDGLTYPRLYVWCKRIGLDLDIAAWQSLETEVGEKVVTHLFRKSIGKEMLSGTYGEKAASIPVISKHLRHAKPSMTVDHYLKASLESVKEAW</sequence>
<comment type="similarity">
    <text evidence="1">Belongs to the 'phage' integrase family.</text>
</comment>
<proteinExistence type="inferred from homology"/>
<dbReference type="InterPro" id="IPR002104">
    <property type="entry name" value="Integrase_catalytic"/>
</dbReference>
<dbReference type="Gene3D" id="1.10.443.10">
    <property type="entry name" value="Intergrase catalytic core"/>
    <property type="match status" value="1"/>
</dbReference>
<organism evidence="4">
    <name type="scientific">Nitrosopumilaceae spindle-shaped virus</name>
    <dbReference type="NCBI Taxonomy" id="3065433"/>
    <lineage>
        <taxon>Viruses</taxon>
    </lineage>
</organism>
<evidence type="ECO:0000256" key="1">
    <source>
        <dbReference type="ARBA" id="ARBA00008857"/>
    </source>
</evidence>
<reference evidence="4" key="2">
    <citation type="submission" date="2024-03" db="EMBL/GenBank/DDBJ databases">
        <authorList>
            <person name="Ni Y."/>
            <person name="Xu T."/>
            <person name="Yan S."/>
            <person name="Chen L."/>
            <person name="Wang Y."/>
        </authorList>
    </citation>
    <scope>NUCLEOTIDE SEQUENCE</scope>
    <source>
        <strain evidence="4">NMJ1</strain>
    </source>
</reference>
<evidence type="ECO:0000256" key="2">
    <source>
        <dbReference type="ARBA" id="ARBA00023172"/>
    </source>
</evidence>
<name>A0AAT9JEY0_9VIRU</name>
<evidence type="ECO:0000313" key="4">
    <source>
        <dbReference type="EMBL" id="DBA51838.1"/>
    </source>
</evidence>